<dbReference type="OrthoDB" id="9787478at2"/>
<keyword evidence="2" id="KW-1185">Reference proteome</keyword>
<dbReference type="InterPro" id="IPR011101">
    <property type="entry name" value="DUF5131"/>
</dbReference>
<organism evidence="1 2">
    <name type="scientific">Fimbriiglobus ruber</name>
    <dbReference type="NCBI Taxonomy" id="1908690"/>
    <lineage>
        <taxon>Bacteria</taxon>
        <taxon>Pseudomonadati</taxon>
        <taxon>Planctomycetota</taxon>
        <taxon>Planctomycetia</taxon>
        <taxon>Gemmatales</taxon>
        <taxon>Gemmataceae</taxon>
        <taxon>Fimbriiglobus</taxon>
    </lineage>
</organism>
<dbReference type="AlphaFoldDB" id="A0A225DC30"/>
<dbReference type="RefSeq" id="WP_088258318.1">
    <property type="nucleotide sequence ID" value="NZ_NIDE01000014.1"/>
</dbReference>
<reference evidence="2" key="1">
    <citation type="submission" date="2017-06" db="EMBL/GenBank/DDBJ databases">
        <title>Genome analysis of Fimbriiglobus ruber SP5, the first member of the order Planctomycetales with confirmed chitinolytic capability.</title>
        <authorList>
            <person name="Ravin N.V."/>
            <person name="Rakitin A.L."/>
            <person name="Ivanova A.A."/>
            <person name="Beletsky A.V."/>
            <person name="Kulichevskaya I.S."/>
            <person name="Mardanov A.V."/>
            <person name="Dedysh S.N."/>
        </authorList>
    </citation>
    <scope>NUCLEOTIDE SEQUENCE [LARGE SCALE GENOMIC DNA]</scope>
    <source>
        <strain evidence="2">SP5</strain>
    </source>
</reference>
<name>A0A225DC30_9BACT</name>
<proteinExistence type="predicted"/>
<gene>
    <name evidence="1" type="ORF">FRUB_07663</name>
</gene>
<sequence>MATQSSIEWTETTWNPVYGCSILSPGCHNCYAMSMARRLKGVAKAKAARGEDPGRFSHYIDVIGDDGRWNGKMVVIPDALGDPARWKRPRRIFVNSMSDLFHENLPVEDVRKVCEAMAAAGHHTYQVLTKRTARMRELLSGPLREFTELPQVWWGTSVENKRHGLPRIDHLRRTPAAVRFLSVEPLLEDLGPVDLTDIHWVIAGGESGAAARPLEADWVRSVRDQCAAQGVQFFFKQWGGRNKKATGRTLDGRTWDEMPARVPLTVVGD</sequence>
<dbReference type="Proteomes" id="UP000214646">
    <property type="component" value="Unassembled WGS sequence"/>
</dbReference>
<evidence type="ECO:0000313" key="1">
    <source>
        <dbReference type="EMBL" id="OWK38543.1"/>
    </source>
</evidence>
<comment type="caution">
    <text evidence="1">The sequence shown here is derived from an EMBL/GenBank/DDBJ whole genome shotgun (WGS) entry which is preliminary data.</text>
</comment>
<evidence type="ECO:0000313" key="2">
    <source>
        <dbReference type="Proteomes" id="UP000214646"/>
    </source>
</evidence>
<dbReference type="EMBL" id="NIDE01000014">
    <property type="protein sequence ID" value="OWK38543.1"/>
    <property type="molecule type" value="Genomic_DNA"/>
</dbReference>
<accession>A0A225DC30</accession>
<dbReference type="Pfam" id="PF07505">
    <property type="entry name" value="DUF5131"/>
    <property type="match status" value="1"/>
</dbReference>
<protein>
    <submittedName>
        <fullName evidence="1">Bacteriophage protein gp37</fullName>
    </submittedName>
</protein>